<reference evidence="9" key="1">
    <citation type="submission" date="2021-01" db="EMBL/GenBank/DDBJ databases">
        <authorList>
            <person name="Corre E."/>
            <person name="Pelletier E."/>
            <person name="Niang G."/>
            <person name="Scheremetjew M."/>
            <person name="Finn R."/>
            <person name="Kale V."/>
            <person name="Holt S."/>
            <person name="Cochrane G."/>
            <person name="Meng A."/>
            <person name="Brown T."/>
            <person name="Cohen L."/>
        </authorList>
    </citation>
    <scope>NUCLEOTIDE SEQUENCE</scope>
    <source>
        <strain evidence="9">Isolate 1302-5</strain>
    </source>
</reference>
<dbReference type="EMBL" id="HBKQ01045241">
    <property type="protein sequence ID" value="CAE2269639.1"/>
    <property type="molecule type" value="Transcribed_RNA"/>
</dbReference>
<name>A0A6U6IM60_9STRA</name>
<feature type="region of interest" description="Disordered" evidence="7">
    <location>
        <begin position="114"/>
        <end position="136"/>
    </location>
</feature>
<dbReference type="GO" id="GO:0020037">
    <property type="term" value="F:heme binding"/>
    <property type="evidence" value="ECO:0007669"/>
    <property type="project" value="InterPro"/>
</dbReference>
<dbReference type="PRINTS" id="PR00385">
    <property type="entry name" value="P450"/>
</dbReference>
<dbReference type="PROSITE" id="PS00086">
    <property type="entry name" value="CYTOCHROME_P450"/>
    <property type="match status" value="1"/>
</dbReference>
<evidence type="ECO:0000256" key="5">
    <source>
        <dbReference type="PIRSR" id="PIRSR602403-1"/>
    </source>
</evidence>
<comment type="cofactor">
    <cofactor evidence="1 5">
        <name>heme</name>
        <dbReference type="ChEBI" id="CHEBI:30413"/>
    </cofactor>
</comment>
<feature type="region of interest" description="Disordered" evidence="7">
    <location>
        <begin position="205"/>
        <end position="258"/>
    </location>
</feature>
<evidence type="ECO:0000313" key="9">
    <source>
        <dbReference type="EMBL" id="CAE2269640.1"/>
    </source>
</evidence>
<evidence type="ECO:0000256" key="4">
    <source>
        <dbReference type="ARBA" id="ARBA00023004"/>
    </source>
</evidence>
<evidence type="ECO:0000256" key="6">
    <source>
        <dbReference type="RuleBase" id="RU000461"/>
    </source>
</evidence>
<evidence type="ECO:0000313" key="8">
    <source>
        <dbReference type="EMBL" id="CAE2269639.1"/>
    </source>
</evidence>
<proteinExistence type="inferred from homology"/>
<dbReference type="EMBL" id="HBKQ01045242">
    <property type="protein sequence ID" value="CAE2269640.1"/>
    <property type="molecule type" value="Transcribed_RNA"/>
</dbReference>
<dbReference type="AlphaFoldDB" id="A0A6U6IM60"/>
<gene>
    <name evidence="8" type="ORF">OAUR00152_LOCUS31212</name>
    <name evidence="9" type="ORF">OAUR00152_LOCUS31213</name>
</gene>
<feature type="compositionally biased region" description="Basic and acidic residues" evidence="7">
    <location>
        <begin position="205"/>
        <end position="219"/>
    </location>
</feature>
<keyword evidence="6" id="KW-0560">Oxidoreductase</keyword>
<dbReference type="GO" id="GO:0016705">
    <property type="term" value="F:oxidoreductase activity, acting on paired donors, with incorporation or reduction of molecular oxygen"/>
    <property type="evidence" value="ECO:0007669"/>
    <property type="project" value="InterPro"/>
</dbReference>
<evidence type="ECO:0000256" key="1">
    <source>
        <dbReference type="ARBA" id="ARBA00001971"/>
    </source>
</evidence>
<dbReference type="InterPro" id="IPR001128">
    <property type="entry name" value="Cyt_P450"/>
</dbReference>
<keyword evidence="6" id="KW-0503">Monooxygenase</keyword>
<dbReference type="GO" id="GO:0005506">
    <property type="term" value="F:iron ion binding"/>
    <property type="evidence" value="ECO:0007669"/>
    <property type="project" value="InterPro"/>
</dbReference>
<dbReference type="PANTHER" id="PTHR24305">
    <property type="entry name" value="CYTOCHROME P450"/>
    <property type="match status" value="1"/>
</dbReference>
<dbReference type="PANTHER" id="PTHR24305:SF166">
    <property type="entry name" value="CYTOCHROME P450 12A4, MITOCHONDRIAL-RELATED"/>
    <property type="match status" value="1"/>
</dbReference>
<comment type="similarity">
    <text evidence="2 6">Belongs to the cytochrome P450 family.</text>
</comment>
<evidence type="ECO:0000256" key="7">
    <source>
        <dbReference type="SAM" id="MobiDB-lite"/>
    </source>
</evidence>
<feature type="binding site" description="axial binding residue" evidence="5">
    <location>
        <position position="455"/>
    </location>
    <ligand>
        <name>heme</name>
        <dbReference type="ChEBI" id="CHEBI:30413"/>
    </ligand>
    <ligandPart>
        <name>Fe</name>
        <dbReference type="ChEBI" id="CHEBI:18248"/>
    </ligandPart>
</feature>
<dbReference type="InterPro" id="IPR050121">
    <property type="entry name" value="Cytochrome_P450_monoxygenase"/>
</dbReference>
<dbReference type="InterPro" id="IPR017972">
    <property type="entry name" value="Cyt_P450_CS"/>
</dbReference>
<keyword evidence="3 5" id="KW-0479">Metal-binding</keyword>
<dbReference type="Pfam" id="PF00067">
    <property type="entry name" value="p450"/>
    <property type="match status" value="2"/>
</dbReference>
<evidence type="ECO:0000256" key="2">
    <source>
        <dbReference type="ARBA" id="ARBA00010617"/>
    </source>
</evidence>
<accession>A0A6U6IM60</accession>
<keyword evidence="4 5" id="KW-0408">Iron</keyword>
<keyword evidence="5 6" id="KW-0349">Heme</keyword>
<sequence length="512" mass="57239">MAGLPKSLPIVQAYIGNGLVTLNGAEWHRHRTIIQPGFAGQYVRNLMESALPPLLENMCRSWEKLPPGTPVSIQDHLQSLTLDTIGRAGFGHEFGMTKELLRWADAVKENLADRRRRKGDNDENGGGHVKFADLPPRDLHTHPIAAAFSSQEMTVIRPTLTEIAFGPWYTRLASNVFRGSRSWRRAAVVRRTDKAIEEIVREQRERCREKEAKLTESIRRRSSAMSEGEDVSPPRASDGGGGHHRTSSNGVEAKPQSDAKFLKSVRKTPRSILELLISDFSGLTDAELRDECKTFIFAGAETTSNAVSLSVFAMLTTPERGDGIQRRLYEDIVHHWPDSSIPPTADQLNKMEYLQAVLKEGLRMYPPVGMIFRIADKRLESFCGAGPIPKGTRLVLSIYLLHRNPDVWGERADEFVPERWMSDPAVRAAVPGGGVEPAPDDPFSYVPFSGGGRQCIGKSFAMLEAKMILATIVRRFRFKLAEELRGATFEMTSFITMRPKPHFVVEAEPRKD</sequence>
<dbReference type="Gene3D" id="1.10.630.10">
    <property type="entry name" value="Cytochrome P450"/>
    <property type="match status" value="1"/>
</dbReference>
<dbReference type="InterPro" id="IPR002403">
    <property type="entry name" value="Cyt_P450_E_grp-IV"/>
</dbReference>
<evidence type="ECO:0008006" key="10">
    <source>
        <dbReference type="Google" id="ProtNLM"/>
    </source>
</evidence>
<protein>
    <recommendedName>
        <fullName evidence="10">Cytochrome P450</fullName>
    </recommendedName>
</protein>
<evidence type="ECO:0000256" key="3">
    <source>
        <dbReference type="ARBA" id="ARBA00022723"/>
    </source>
</evidence>
<dbReference type="SUPFAM" id="SSF48264">
    <property type="entry name" value="Cytochrome P450"/>
    <property type="match status" value="1"/>
</dbReference>
<dbReference type="InterPro" id="IPR036396">
    <property type="entry name" value="Cyt_P450_sf"/>
</dbReference>
<dbReference type="PRINTS" id="PR00465">
    <property type="entry name" value="EP450IV"/>
</dbReference>
<organism evidence="9">
    <name type="scientific">Odontella aurita</name>
    <dbReference type="NCBI Taxonomy" id="265563"/>
    <lineage>
        <taxon>Eukaryota</taxon>
        <taxon>Sar</taxon>
        <taxon>Stramenopiles</taxon>
        <taxon>Ochrophyta</taxon>
        <taxon>Bacillariophyta</taxon>
        <taxon>Mediophyceae</taxon>
        <taxon>Biddulphiophycidae</taxon>
        <taxon>Eupodiscales</taxon>
        <taxon>Odontellaceae</taxon>
        <taxon>Odontella</taxon>
    </lineage>
</organism>
<dbReference type="GO" id="GO:0004497">
    <property type="term" value="F:monooxygenase activity"/>
    <property type="evidence" value="ECO:0007669"/>
    <property type="project" value="UniProtKB-KW"/>
</dbReference>